<sequence>MKHIFSITLLGIVTLLSSCGNKTSNTNSQNTVDSKVVERNKEAREDSLKMAEAQALRAKFKNAITADYETPPVLSEIDEDAADDPAIWINKKDTEKSLIFGTNKKAGLHVYDIYGKELQFIHVGKINNAECGYGLKMGNRSIDYVACTNRTTQTIDVYEIDQQNLVLKEKAICKITSTVDDVYGFCTYFNQENGKHYLFANGKNGLVEQWLLSPENDTIKASLVRTLQMPSQPEGMVVDAVTNTLFIGVEENAIFAYSALEAGDKTGFRITESSTSNPNISYDIEGLTTYRISKDKGYLIASIQGNFSYAIFDINPPYSYITSFIVKDGVYDGIEETDGLEICNTPMGPEFPKGILVVQDGFNKDNGENKNQNFKIISAQKVLEIPK</sequence>
<name>A0AAE3M774_9BACT</name>
<evidence type="ECO:0000313" key="3">
    <source>
        <dbReference type="Proteomes" id="UP001209229"/>
    </source>
</evidence>
<protein>
    <submittedName>
        <fullName evidence="2">Phytase</fullName>
    </submittedName>
</protein>
<comment type="caution">
    <text evidence="2">The sequence shown here is derived from an EMBL/GenBank/DDBJ whole genome shotgun (WGS) entry which is preliminary data.</text>
</comment>
<dbReference type="Pfam" id="PF02333">
    <property type="entry name" value="Phytase"/>
    <property type="match status" value="1"/>
</dbReference>
<dbReference type="InterPro" id="IPR003431">
    <property type="entry name" value="B-propeller_Phytase"/>
</dbReference>
<dbReference type="AlphaFoldDB" id="A0AAE3M774"/>
<evidence type="ECO:0000313" key="2">
    <source>
        <dbReference type="EMBL" id="MCW3788090.1"/>
    </source>
</evidence>
<proteinExistence type="predicted"/>
<dbReference type="InterPro" id="IPR011042">
    <property type="entry name" value="6-blade_b-propeller_TolB-like"/>
</dbReference>
<dbReference type="PROSITE" id="PS51662">
    <property type="entry name" value="BP_PHYTASE"/>
    <property type="match status" value="1"/>
</dbReference>
<dbReference type="SUPFAM" id="SSF50956">
    <property type="entry name" value="Thermostable phytase (3-phytase)"/>
    <property type="match status" value="1"/>
</dbReference>
<reference evidence="2" key="1">
    <citation type="submission" date="2022-10" db="EMBL/GenBank/DDBJ databases">
        <authorList>
            <person name="Yu W.X."/>
        </authorList>
    </citation>
    <scope>NUCLEOTIDE SEQUENCE</scope>
    <source>
        <strain evidence="2">AAT</strain>
    </source>
</reference>
<organism evidence="2 3">
    <name type="scientific">Plebeiibacterium sediminum</name>
    <dbReference type="NCBI Taxonomy" id="2992112"/>
    <lineage>
        <taxon>Bacteria</taxon>
        <taxon>Pseudomonadati</taxon>
        <taxon>Bacteroidota</taxon>
        <taxon>Bacteroidia</taxon>
        <taxon>Marinilabiliales</taxon>
        <taxon>Marinilabiliaceae</taxon>
        <taxon>Plebeiibacterium</taxon>
    </lineage>
</organism>
<evidence type="ECO:0000259" key="1">
    <source>
        <dbReference type="PROSITE" id="PS51662"/>
    </source>
</evidence>
<accession>A0AAE3M774</accession>
<keyword evidence="3" id="KW-1185">Reference proteome</keyword>
<dbReference type="Gene3D" id="2.120.10.30">
    <property type="entry name" value="TolB, C-terminal domain"/>
    <property type="match status" value="1"/>
</dbReference>
<dbReference type="RefSeq" id="WP_301191650.1">
    <property type="nucleotide sequence ID" value="NZ_JAPDPJ010000044.1"/>
</dbReference>
<dbReference type="EMBL" id="JAPDPJ010000044">
    <property type="protein sequence ID" value="MCW3788090.1"/>
    <property type="molecule type" value="Genomic_DNA"/>
</dbReference>
<dbReference type="GO" id="GO:0016158">
    <property type="term" value="F:inositol hexakisphosphate 3-phosphatase activity"/>
    <property type="evidence" value="ECO:0007669"/>
    <property type="project" value="InterPro"/>
</dbReference>
<dbReference type="Proteomes" id="UP001209229">
    <property type="component" value="Unassembled WGS sequence"/>
</dbReference>
<feature type="domain" description="BPP" evidence="1">
    <location>
        <begin position="54"/>
        <end position="386"/>
    </location>
</feature>
<dbReference type="PROSITE" id="PS51257">
    <property type="entry name" value="PROKAR_LIPOPROTEIN"/>
    <property type="match status" value="1"/>
</dbReference>
<gene>
    <name evidence="2" type="ORF">OM075_16555</name>
</gene>